<comment type="similarity">
    <text evidence="1">Belongs to the STXBP/unc-18/SEC1 family.</text>
</comment>
<dbReference type="Gene3D" id="3.40.50.1910">
    <property type="match status" value="1"/>
</dbReference>
<protein>
    <submittedName>
        <fullName evidence="2">Vacuolar protein sorting-associated protein 45</fullName>
    </submittedName>
</protein>
<dbReference type="InterPro" id="IPR043127">
    <property type="entry name" value="Sec-1-like_dom3a"/>
</dbReference>
<dbReference type="InterPro" id="IPR001619">
    <property type="entry name" value="Sec1-like"/>
</dbReference>
<evidence type="ECO:0000313" key="2">
    <source>
        <dbReference type="EMBL" id="KAK8900514.1"/>
    </source>
</evidence>
<evidence type="ECO:0000313" key="3">
    <source>
        <dbReference type="Proteomes" id="UP001470230"/>
    </source>
</evidence>
<evidence type="ECO:0000256" key="1">
    <source>
        <dbReference type="ARBA" id="ARBA00009884"/>
    </source>
</evidence>
<sequence length="588" mass="66725">MDIINALRSYIESVLTNVHDMKVLLFDEDTSHIASLVYTQTELLKHDVVLIEPLNKCVNKPADEALSILNCVCILRPTSQNIHDLRNELNSPHFNTYYIFFTNVVQKEWLQILAQADHCCKVFVVHEIFIDVLALNKRLFSLNIPSCLNTLAGQPIQQLQASRDSSNPASLIMQRIVDGLFSILCAFKLKTAIRYEATSPLCKAIGERLSSQINDNNDLFQSTSAASLILLIDRRTDPITPILHNWSYQSLLHEFFGIQNNIVKVPNHSAVVLDERTDDFFGKNLNSDLGRLGAAHTELLKSVQEHQINSADIRDVEALKSFIRTYRIYQDEKSRLQRHTELLSAITSEVNRSTITGDMKAFAIIEQDIVTENSQSKQFEQVMSIIRDSRVTDQDALRVALLFAIKYENSKDYQTNLTDIKGALYARHNGDMMIEILDRYVQFAGNSYRRPEPLFGNQSIFSKARNFIGFNDNGKTQFTRYTSNFETLLQKIEKKQLDITNYPSIRELPGTLEPKKIIIFFIGGATYEEAKLAYDKANVGNEGTNNNNNNNNYENNSPGLDVIVGGTTIHNMNSFIYKEVMNKGNSGQ</sequence>
<organism evidence="2 3">
    <name type="scientific">Tritrichomonas musculus</name>
    <dbReference type="NCBI Taxonomy" id="1915356"/>
    <lineage>
        <taxon>Eukaryota</taxon>
        <taxon>Metamonada</taxon>
        <taxon>Parabasalia</taxon>
        <taxon>Tritrichomonadida</taxon>
        <taxon>Tritrichomonadidae</taxon>
        <taxon>Tritrichomonas</taxon>
    </lineage>
</organism>
<gene>
    <name evidence="2" type="ORF">M9Y10_002841</name>
</gene>
<proteinExistence type="inferred from homology"/>
<name>A0ABR2LB30_9EUKA</name>
<dbReference type="InterPro" id="IPR036045">
    <property type="entry name" value="Sec1-like_sf"/>
</dbReference>
<keyword evidence="3" id="KW-1185">Reference proteome</keyword>
<dbReference type="PIRSF" id="PIRSF005715">
    <property type="entry name" value="VPS45_Sec1"/>
    <property type="match status" value="1"/>
</dbReference>
<accession>A0ABR2LB30</accession>
<dbReference type="InterPro" id="IPR027482">
    <property type="entry name" value="Sec1-like_dom2"/>
</dbReference>
<dbReference type="Gene3D" id="3.40.50.2060">
    <property type="match status" value="1"/>
</dbReference>
<dbReference type="PANTHER" id="PTHR11679">
    <property type="entry name" value="VESICLE PROTEIN SORTING-ASSOCIATED"/>
    <property type="match status" value="1"/>
</dbReference>
<comment type="caution">
    <text evidence="2">The sequence shown here is derived from an EMBL/GenBank/DDBJ whole genome shotgun (WGS) entry which is preliminary data.</text>
</comment>
<dbReference type="EMBL" id="JAPFFF010000001">
    <property type="protein sequence ID" value="KAK8900514.1"/>
    <property type="molecule type" value="Genomic_DNA"/>
</dbReference>
<dbReference type="Proteomes" id="UP001470230">
    <property type="component" value="Unassembled WGS sequence"/>
</dbReference>
<dbReference type="Gene3D" id="1.25.40.60">
    <property type="match status" value="1"/>
</dbReference>
<dbReference type="Pfam" id="PF00995">
    <property type="entry name" value="Sec1"/>
    <property type="match status" value="1"/>
</dbReference>
<reference evidence="2 3" key="1">
    <citation type="submission" date="2024-04" db="EMBL/GenBank/DDBJ databases">
        <title>Tritrichomonas musculus Genome.</title>
        <authorList>
            <person name="Alves-Ferreira E."/>
            <person name="Grigg M."/>
            <person name="Lorenzi H."/>
            <person name="Galac M."/>
        </authorList>
    </citation>
    <scope>NUCLEOTIDE SEQUENCE [LARGE SCALE GENOMIC DNA]</scope>
    <source>
        <strain evidence="2 3">EAF2021</strain>
    </source>
</reference>
<dbReference type="Gene3D" id="3.90.830.10">
    <property type="entry name" value="Syntaxin Binding Protein 1, Chain A, domain 2"/>
    <property type="match status" value="1"/>
</dbReference>
<dbReference type="InterPro" id="IPR043154">
    <property type="entry name" value="Sec-1-like_dom1"/>
</dbReference>
<dbReference type="SUPFAM" id="SSF56815">
    <property type="entry name" value="Sec1/munc18-like (SM) proteins"/>
    <property type="match status" value="1"/>
</dbReference>